<comment type="caution">
    <text evidence="1">The sequence shown here is derived from an EMBL/GenBank/DDBJ whole genome shotgun (WGS) entry which is preliminary data.</text>
</comment>
<accession>A0A3D8GSR4</accession>
<organism evidence="1 2">
    <name type="scientific">Neobacillus piezotolerans</name>
    <dbReference type="NCBI Taxonomy" id="2259171"/>
    <lineage>
        <taxon>Bacteria</taxon>
        <taxon>Bacillati</taxon>
        <taxon>Bacillota</taxon>
        <taxon>Bacilli</taxon>
        <taxon>Bacillales</taxon>
        <taxon>Bacillaceae</taxon>
        <taxon>Neobacillus</taxon>
    </lineage>
</organism>
<name>A0A3D8GSR4_9BACI</name>
<keyword evidence="2" id="KW-1185">Reference proteome</keyword>
<dbReference type="AlphaFoldDB" id="A0A3D8GSR4"/>
<dbReference type="Proteomes" id="UP000257144">
    <property type="component" value="Unassembled WGS sequence"/>
</dbReference>
<proteinExistence type="predicted"/>
<evidence type="ECO:0000313" key="2">
    <source>
        <dbReference type="Proteomes" id="UP000257144"/>
    </source>
</evidence>
<dbReference type="RefSeq" id="WP_115451186.1">
    <property type="nucleotide sequence ID" value="NZ_QNQT01000002.1"/>
</dbReference>
<dbReference type="EMBL" id="QNQT01000002">
    <property type="protein sequence ID" value="RDU37514.1"/>
    <property type="molecule type" value="Genomic_DNA"/>
</dbReference>
<gene>
    <name evidence="1" type="ORF">DRW41_06620</name>
</gene>
<evidence type="ECO:0000313" key="1">
    <source>
        <dbReference type="EMBL" id="RDU37514.1"/>
    </source>
</evidence>
<sequence length="79" mass="8876">MIQRGNIKAKWQRAAPWDGAALCFDSGYNGSGEEENLYKDTNCALIPIKTMGYYSFLGFYTKQPHPVMDAAVHLVSIQF</sequence>
<protein>
    <submittedName>
        <fullName evidence="1">Uncharacterized protein</fullName>
    </submittedName>
</protein>
<reference evidence="1 2" key="1">
    <citation type="submission" date="2018-07" db="EMBL/GenBank/DDBJ databases">
        <title>Bacillus sp. YLB-04 draft genome sequence.</title>
        <authorList>
            <person name="Yu L."/>
            <person name="Tang X."/>
        </authorList>
    </citation>
    <scope>NUCLEOTIDE SEQUENCE [LARGE SCALE GENOMIC DNA]</scope>
    <source>
        <strain evidence="1 2">YLB-04</strain>
    </source>
</reference>